<name>A0ABI7XLC3_FELCA</name>
<evidence type="ECO:0000313" key="2">
    <source>
        <dbReference type="Proteomes" id="UP000823872"/>
    </source>
</evidence>
<reference evidence="1 2" key="1">
    <citation type="submission" date="2021-02" db="EMBL/GenBank/DDBJ databases">
        <title>Safari Cat Assemblies.</title>
        <authorList>
            <person name="Bredemeyer K.R."/>
            <person name="Murphy W.J."/>
        </authorList>
    </citation>
    <scope>NUCLEOTIDE SEQUENCE [LARGE SCALE GENOMIC DNA]</scope>
</reference>
<accession>A0ABI7XLC3</accession>
<dbReference type="Proteomes" id="UP000823872">
    <property type="component" value="Chromosome A2"/>
</dbReference>
<dbReference type="GeneTree" id="ENSGT00900000143435"/>
<proteinExistence type="predicted"/>
<dbReference type="Ensembl" id="ENSFCTT00005034329.1">
    <property type="protein sequence ID" value="ENSFCTP00005023363.1"/>
    <property type="gene ID" value="ENSFCTG00005012129.1"/>
</dbReference>
<protein>
    <submittedName>
        <fullName evidence="1">Uncharacterized protein</fullName>
    </submittedName>
</protein>
<sequence>MAVSVFLLHRDPERLVSGVGRGRGGPCGQSVPGVSCRASSDWLAMTSCCSSGWGQSRRGRLLQRQRGRSDDGDRCCRGRYGTQAVAKRISRLFPEYFLLSLREVRAPARPLRNLGALARTRRHHFSHDFCNCVRARWRWVSLGRGGRGTSTAAAAHVTGLHSCGVWLRPRLGRGRGKGLGGGDCGAVGVGGLKRKR</sequence>
<organism evidence="1 2">
    <name type="scientific">Felis catus</name>
    <name type="common">Cat</name>
    <name type="synonym">Felis silvestris catus</name>
    <dbReference type="NCBI Taxonomy" id="9685"/>
    <lineage>
        <taxon>Eukaryota</taxon>
        <taxon>Metazoa</taxon>
        <taxon>Chordata</taxon>
        <taxon>Craniata</taxon>
        <taxon>Vertebrata</taxon>
        <taxon>Euteleostomi</taxon>
        <taxon>Mammalia</taxon>
        <taxon>Eutheria</taxon>
        <taxon>Laurasiatheria</taxon>
        <taxon>Carnivora</taxon>
        <taxon>Feliformia</taxon>
        <taxon>Felidae</taxon>
        <taxon>Felinae</taxon>
        <taxon>Felis</taxon>
    </lineage>
</organism>
<reference evidence="1" key="2">
    <citation type="submission" date="2025-08" db="UniProtKB">
        <authorList>
            <consortium name="Ensembl"/>
        </authorList>
    </citation>
    <scope>IDENTIFICATION</scope>
    <source>
        <strain evidence="1">breed Abyssinian</strain>
    </source>
</reference>
<evidence type="ECO:0000313" key="1">
    <source>
        <dbReference type="Ensembl" id="ENSFCTP00005023363.1"/>
    </source>
</evidence>
<reference evidence="1" key="3">
    <citation type="submission" date="2025-09" db="UniProtKB">
        <authorList>
            <consortium name="Ensembl"/>
        </authorList>
    </citation>
    <scope>IDENTIFICATION</scope>
    <source>
        <strain evidence="1">breed Abyssinian</strain>
    </source>
</reference>
<keyword evidence="2" id="KW-1185">Reference proteome</keyword>